<gene>
    <name evidence="8" type="ORF">PROFUN_00546</name>
</gene>
<feature type="transmembrane region" description="Helical" evidence="6">
    <location>
        <begin position="281"/>
        <end position="303"/>
    </location>
</feature>
<dbReference type="EMBL" id="MDYQ01000257">
    <property type="protein sequence ID" value="PRP77685.1"/>
    <property type="molecule type" value="Genomic_DNA"/>
</dbReference>
<feature type="transmembrane region" description="Helical" evidence="6">
    <location>
        <begin position="495"/>
        <end position="516"/>
    </location>
</feature>
<sequence length="794" mass="87313">MLFIHWTCGQSCAVTRFPKHFPCGLFLCGILGGDTHPFGFRIYFQLNTITYTMLQSEDPSDESSGIDRPRKSLDLRVTFISPVITNSPPSWESSPECPDSPAQISLLRVSRSSSDKTPAIRRSLTRNSFTRSIDRTASAGFAATSSLHKSFEIRSSLGSINLFAANDIIPTEEPDDPIVLPLPEDRFWVVEADLILPKILYFIYYAAQVCLIPFFNIWYRHIGLSSAQIGTLAAIRQLMNLFGPPVFSAIADRLHIHKIVLITGPLVALLGRLSMLVMREYFYLLCALLAVAELFASLGGPMLDNIVLKILTEERRESFGRQRLWGTVAFASLATPVGYFVDSMSNPNWHFYLNGMFTIIFVTLVFRSPVGGTGDKGEKEADRDATTFSEGMKMLVGRFEGWSFFSTIGLLGMCNGLIGTFLFLYLQDMHASKALLGLCLTTNGLSEIPALFFSGTIIRKISAPGGILLACAAYILRLLWYFALPTPTAVLPAELLNSITFGIMYTCAVRIAADLAPPSMGATAQGTLASVYNGFAALAGILGGLLYQRKGHNMWLLGVGTAASALVWYGFSVWMMRRKVVVEEEKVEKEEVRYTREGTIDSLSSGEPDASRGGSSGGNFLQFVRLKTARLPHNTTRPNMQSRTLSVLLFIACVSAYTLTVQNRVDPCPGRNYPSLKLFYGDGGQDDMWQGEDRWMDSGRVGWLGLGIQENGMYCRSNGNEAGCINPDNAGAQLIINDGDCGNIQWNDPFYCGAHPPNAKGVIDVWMSGNWPDCVATFTRKGDAPGCADSCWFK</sequence>
<evidence type="ECO:0000259" key="7">
    <source>
        <dbReference type="Pfam" id="PF12832"/>
    </source>
</evidence>
<feature type="transmembrane region" description="Helical" evidence="6">
    <location>
        <begin position="324"/>
        <end position="341"/>
    </location>
</feature>
<evidence type="ECO:0000313" key="8">
    <source>
        <dbReference type="EMBL" id="PRP77685.1"/>
    </source>
</evidence>
<keyword evidence="3 6" id="KW-0812">Transmembrane</keyword>
<feature type="domain" description="Major facilitator superfamily associated" evidence="7">
    <location>
        <begin position="198"/>
        <end position="552"/>
    </location>
</feature>
<dbReference type="Proteomes" id="UP000241769">
    <property type="component" value="Unassembled WGS sequence"/>
</dbReference>
<proteinExistence type="inferred from homology"/>
<keyword evidence="9" id="KW-1185">Reference proteome</keyword>
<dbReference type="InterPro" id="IPR024989">
    <property type="entry name" value="MFS_assoc_dom"/>
</dbReference>
<feature type="transmembrane region" description="Helical" evidence="6">
    <location>
        <begin position="528"/>
        <end position="547"/>
    </location>
</feature>
<dbReference type="InterPro" id="IPR036259">
    <property type="entry name" value="MFS_trans_sf"/>
</dbReference>
<name>A0A2P6N166_9EUKA</name>
<evidence type="ECO:0000256" key="3">
    <source>
        <dbReference type="ARBA" id="ARBA00022692"/>
    </source>
</evidence>
<evidence type="ECO:0000256" key="1">
    <source>
        <dbReference type="ARBA" id="ARBA00004141"/>
    </source>
</evidence>
<comment type="similarity">
    <text evidence="2">Belongs to the major facilitator superfamily. MFSD6 family.</text>
</comment>
<keyword evidence="4 6" id="KW-1133">Transmembrane helix</keyword>
<dbReference type="FunCoup" id="A0A2P6N166">
    <property type="interactions" value="25"/>
</dbReference>
<accession>A0A2P6N166</accession>
<dbReference type="STRING" id="1890364.A0A2P6N166"/>
<dbReference type="AlphaFoldDB" id="A0A2P6N166"/>
<protein>
    <submittedName>
        <fullName evidence="8">Major facilitator superfamily domain-containing protein 6-like</fullName>
    </submittedName>
</protein>
<dbReference type="Pfam" id="PF12832">
    <property type="entry name" value="MFS_1_like"/>
    <property type="match status" value="1"/>
</dbReference>
<reference evidence="8 9" key="1">
    <citation type="journal article" date="2018" name="Genome Biol. Evol.">
        <title>Multiple Roots of Fruiting Body Formation in Amoebozoa.</title>
        <authorList>
            <person name="Hillmann F."/>
            <person name="Forbes G."/>
            <person name="Novohradska S."/>
            <person name="Ferling I."/>
            <person name="Riege K."/>
            <person name="Groth M."/>
            <person name="Westermann M."/>
            <person name="Marz M."/>
            <person name="Spaller T."/>
            <person name="Winckler T."/>
            <person name="Schaap P."/>
            <person name="Glockner G."/>
        </authorList>
    </citation>
    <scope>NUCLEOTIDE SEQUENCE [LARGE SCALE GENOMIC DNA]</scope>
    <source>
        <strain evidence="8 9">Jena</strain>
    </source>
</reference>
<dbReference type="SUPFAM" id="SSF103473">
    <property type="entry name" value="MFS general substrate transporter"/>
    <property type="match status" value="1"/>
</dbReference>
<dbReference type="PANTHER" id="PTHR16172">
    <property type="entry name" value="MAJOR FACILITATOR SUPERFAMILY DOMAIN-CONTAINING PROTEIN 6-LIKE"/>
    <property type="match status" value="1"/>
</dbReference>
<evidence type="ECO:0000256" key="6">
    <source>
        <dbReference type="SAM" id="Phobius"/>
    </source>
</evidence>
<dbReference type="GO" id="GO:0016020">
    <property type="term" value="C:membrane"/>
    <property type="evidence" value="ECO:0007669"/>
    <property type="project" value="UniProtKB-SubCell"/>
</dbReference>
<feature type="transmembrane region" description="Helical" evidence="6">
    <location>
        <begin position="402"/>
        <end position="426"/>
    </location>
</feature>
<evidence type="ECO:0000256" key="4">
    <source>
        <dbReference type="ARBA" id="ARBA00022989"/>
    </source>
</evidence>
<dbReference type="CDD" id="cd17335">
    <property type="entry name" value="MFS_MFSD6"/>
    <property type="match status" value="1"/>
</dbReference>
<dbReference type="InParanoid" id="A0A2P6N166"/>
<dbReference type="InterPro" id="IPR051717">
    <property type="entry name" value="MFS_MFSD6"/>
</dbReference>
<dbReference type="OrthoDB" id="20356at2759"/>
<feature type="transmembrane region" description="Helical" evidence="6">
    <location>
        <begin position="465"/>
        <end position="483"/>
    </location>
</feature>
<feature type="transmembrane region" description="Helical" evidence="6">
    <location>
        <begin position="432"/>
        <end position="453"/>
    </location>
</feature>
<feature type="transmembrane region" description="Helical" evidence="6">
    <location>
        <begin position="553"/>
        <end position="571"/>
    </location>
</feature>
<evidence type="ECO:0000256" key="5">
    <source>
        <dbReference type="ARBA" id="ARBA00023136"/>
    </source>
</evidence>
<evidence type="ECO:0000313" key="9">
    <source>
        <dbReference type="Proteomes" id="UP000241769"/>
    </source>
</evidence>
<evidence type="ECO:0000256" key="2">
    <source>
        <dbReference type="ARBA" id="ARBA00005241"/>
    </source>
</evidence>
<comment type="subcellular location">
    <subcellularLocation>
        <location evidence="1">Membrane</location>
        <topology evidence="1">Multi-pass membrane protein</topology>
    </subcellularLocation>
</comment>
<dbReference type="Gene3D" id="1.20.1250.20">
    <property type="entry name" value="MFS general substrate transporter like domains"/>
    <property type="match status" value="2"/>
</dbReference>
<comment type="caution">
    <text evidence="8">The sequence shown here is derived from an EMBL/GenBank/DDBJ whole genome shotgun (WGS) entry which is preliminary data.</text>
</comment>
<feature type="transmembrane region" description="Helical" evidence="6">
    <location>
        <begin position="347"/>
        <end position="366"/>
    </location>
</feature>
<organism evidence="8 9">
    <name type="scientific">Planoprotostelium fungivorum</name>
    <dbReference type="NCBI Taxonomy" id="1890364"/>
    <lineage>
        <taxon>Eukaryota</taxon>
        <taxon>Amoebozoa</taxon>
        <taxon>Evosea</taxon>
        <taxon>Variosea</taxon>
        <taxon>Cavosteliida</taxon>
        <taxon>Cavosteliaceae</taxon>
        <taxon>Planoprotostelium</taxon>
    </lineage>
</organism>
<dbReference type="PANTHER" id="PTHR16172:SF41">
    <property type="entry name" value="MAJOR FACILITATOR SUPERFAMILY DOMAIN-CONTAINING PROTEIN 6-LIKE"/>
    <property type="match status" value="1"/>
</dbReference>
<keyword evidence="5 6" id="KW-0472">Membrane</keyword>
<feature type="transmembrane region" description="Helical" evidence="6">
    <location>
        <begin position="199"/>
        <end position="219"/>
    </location>
</feature>